<dbReference type="AlphaFoldDB" id="A0A0A9BFE3"/>
<sequence>MSAGGIQIEIELASCKQIIVCCSCIVVCWSL</sequence>
<reference evidence="1" key="2">
    <citation type="journal article" date="2015" name="Data Brief">
        <title>Shoot transcriptome of the giant reed, Arundo donax.</title>
        <authorList>
            <person name="Barrero R.A."/>
            <person name="Guerrero F.D."/>
            <person name="Moolhuijzen P."/>
            <person name="Goolsby J.A."/>
            <person name="Tidwell J."/>
            <person name="Bellgard S.E."/>
            <person name="Bellgard M.I."/>
        </authorList>
    </citation>
    <scope>NUCLEOTIDE SEQUENCE</scope>
    <source>
        <tissue evidence="1">Shoot tissue taken approximately 20 cm above the soil surface</tissue>
    </source>
</reference>
<accession>A0A0A9BFE3</accession>
<reference evidence="1" key="1">
    <citation type="submission" date="2014-09" db="EMBL/GenBank/DDBJ databases">
        <authorList>
            <person name="Magalhaes I.L.F."/>
            <person name="Oliveira U."/>
            <person name="Santos F.R."/>
            <person name="Vidigal T.H.D.A."/>
            <person name="Brescovit A.D."/>
            <person name="Santos A.J."/>
        </authorList>
    </citation>
    <scope>NUCLEOTIDE SEQUENCE</scope>
    <source>
        <tissue evidence="1">Shoot tissue taken approximately 20 cm above the soil surface</tissue>
    </source>
</reference>
<protein>
    <submittedName>
        <fullName evidence="1">Uncharacterized protein</fullName>
    </submittedName>
</protein>
<proteinExistence type="predicted"/>
<dbReference type="EMBL" id="GBRH01237012">
    <property type="protein sequence ID" value="JAD60883.1"/>
    <property type="molecule type" value="Transcribed_RNA"/>
</dbReference>
<name>A0A0A9BFE3_ARUDO</name>
<organism evidence="1">
    <name type="scientific">Arundo donax</name>
    <name type="common">Giant reed</name>
    <name type="synonym">Donax arundinaceus</name>
    <dbReference type="NCBI Taxonomy" id="35708"/>
    <lineage>
        <taxon>Eukaryota</taxon>
        <taxon>Viridiplantae</taxon>
        <taxon>Streptophyta</taxon>
        <taxon>Embryophyta</taxon>
        <taxon>Tracheophyta</taxon>
        <taxon>Spermatophyta</taxon>
        <taxon>Magnoliopsida</taxon>
        <taxon>Liliopsida</taxon>
        <taxon>Poales</taxon>
        <taxon>Poaceae</taxon>
        <taxon>PACMAD clade</taxon>
        <taxon>Arundinoideae</taxon>
        <taxon>Arundineae</taxon>
        <taxon>Arundo</taxon>
    </lineage>
</organism>
<evidence type="ECO:0000313" key="1">
    <source>
        <dbReference type="EMBL" id="JAD60883.1"/>
    </source>
</evidence>